<dbReference type="Proteomes" id="UP000273083">
    <property type="component" value="Unassembled WGS sequence"/>
</dbReference>
<evidence type="ECO:0000313" key="2">
    <source>
        <dbReference type="Proteomes" id="UP000273083"/>
    </source>
</evidence>
<keyword evidence="2" id="KW-1185">Reference proteome</keyword>
<gene>
    <name evidence="1" type="ORF">EDD66_102193</name>
</gene>
<protein>
    <submittedName>
        <fullName evidence="1">Uncharacterized protein</fullName>
    </submittedName>
</protein>
<evidence type="ECO:0000313" key="1">
    <source>
        <dbReference type="EMBL" id="ROR30541.1"/>
    </source>
</evidence>
<name>A0A3N1XWF7_9FIRM</name>
<dbReference type="OrthoDB" id="1936216at2"/>
<comment type="caution">
    <text evidence="1">The sequence shown here is derived from an EMBL/GenBank/DDBJ whole genome shotgun (WGS) entry which is preliminary data.</text>
</comment>
<dbReference type="RefSeq" id="WP_123608239.1">
    <property type="nucleotide sequence ID" value="NZ_RJVG01000002.1"/>
</dbReference>
<dbReference type="EMBL" id="RJVG01000002">
    <property type="protein sequence ID" value="ROR30541.1"/>
    <property type="molecule type" value="Genomic_DNA"/>
</dbReference>
<accession>A0A3N1XWF7</accession>
<dbReference type="AlphaFoldDB" id="A0A3N1XWF7"/>
<reference evidence="1 2" key="1">
    <citation type="submission" date="2018-11" db="EMBL/GenBank/DDBJ databases">
        <title>Genomic Encyclopedia of Type Strains, Phase IV (KMG-IV): sequencing the most valuable type-strain genomes for metagenomic binning, comparative biology and taxonomic classification.</title>
        <authorList>
            <person name="Goeker M."/>
        </authorList>
    </citation>
    <scope>NUCLEOTIDE SEQUENCE [LARGE SCALE GENOMIC DNA]</scope>
    <source>
        <strain evidence="1 2">DSM 26537</strain>
    </source>
</reference>
<proteinExistence type="predicted"/>
<organism evidence="1 2">
    <name type="scientific">Mobilisporobacter senegalensis</name>
    <dbReference type="NCBI Taxonomy" id="1329262"/>
    <lineage>
        <taxon>Bacteria</taxon>
        <taxon>Bacillati</taxon>
        <taxon>Bacillota</taxon>
        <taxon>Clostridia</taxon>
        <taxon>Lachnospirales</taxon>
        <taxon>Lachnospiraceae</taxon>
        <taxon>Mobilisporobacter</taxon>
    </lineage>
</organism>
<sequence length="64" mass="7344">MNNLLSEVPIGFGMALAQDLDAMNYFANLDKQKQQEVINHTTQIHSREEMKQYVTSLSDHSSFK</sequence>